<feature type="region of interest" description="Disordered" evidence="1">
    <location>
        <begin position="434"/>
        <end position="460"/>
    </location>
</feature>
<keyword evidence="2" id="KW-1133">Transmembrane helix</keyword>
<feature type="transmembrane region" description="Helical" evidence="2">
    <location>
        <begin position="130"/>
        <end position="151"/>
    </location>
</feature>
<feature type="transmembrane region" description="Helical" evidence="2">
    <location>
        <begin position="261"/>
        <end position="279"/>
    </location>
</feature>
<feature type="transmembrane region" description="Helical" evidence="2">
    <location>
        <begin position="375"/>
        <end position="395"/>
    </location>
</feature>
<dbReference type="Proteomes" id="UP000318571">
    <property type="component" value="Chromosome 6"/>
</dbReference>
<dbReference type="AlphaFoldDB" id="A0A553PNI6"/>
<evidence type="ECO:0000256" key="2">
    <source>
        <dbReference type="SAM" id="Phobius"/>
    </source>
</evidence>
<dbReference type="OrthoDB" id="45313at2759"/>
<keyword evidence="2" id="KW-0472">Membrane</keyword>
<sequence length="460" mass="52243">MDQYVRLDLSSNLSSSCSSLSSSSSSSDIHFPGPNRVPTRLKKGSHRGRVCTKLVQRDNMDVLQEWKDKVKIDLHRHFGKPIENSNLYWCLVYDLLFSQILVMPLFSMTWRGTWTVLDYVFDILVFKGHYQASGIFSLALGILGSMPYMLFHRVVQDFAKNGSTFRYLVVSRVFTVTNFYFDLFLWKGLWGLFNHVIGPSWQISASVLGVSLGILLLSQYALKVLGPPVRFSIDRSQDYFHMSTVLSTSPSDPMWKRVMDVLLTILVAILAILTFYGLWSLADMYYDDVNEPIPVQGRHYWHSLGYGYIGVFLAFILQHLCLLSHSGSMEVNPNDNSLLNRVCYGCVLIIAIWGDVLVFRSIYCLFDLYFIPSNPLLSVFLCQFGGLVLMMFFYVSSNLHGGLSSEKYRQANGILFGNFYLTYLLSKRSDQQLLAPNSPSQSSSSSTTSDSSNINRAYED</sequence>
<feature type="region of interest" description="Disordered" evidence="1">
    <location>
        <begin position="13"/>
        <end position="39"/>
    </location>
</feature>
<feature type="compositionally biased region" description="Low complexity" evidence="1">
    <location>
        <begin position="438"/>
        <end position="452"/>
    </location>
</feature>
<reference evidence="3 4" key="1">
    <citation type="journal article" date="2018" name="Nat. Ecol. Evol.">
        <title>Genomic signatures of mitonuclear coevolution across populations of Tigriopus californicus.</title>
        <authorList>
            <person name="Barreto F.S."/>
            <person name="Watson E.T."/>
            <person name="Lima T.G."/>
            <person name="Willett C.S."/>
            <person name="Edmands S."/>
            <person name="Li W."/>
            <person name="Burton R.S."/>
        </authorList>
    </citation>
    <scope>NUCLEOTIDE SEQUENCE [LARGE SCALE GENOMIC DNA]</scope>
    <source>
        <strain evidence="3 4">San Diego</strain>
    </source>
</reference>
<keyword evidence="2" id="KW-0812">Transmembrane</keyword>
<dbReference type="Pfam" id="PF15993">
    <property type="entry name" value="Fuseless"/>
    <property type="match status" value="1"/>
</dbReference>
<feature type="transmembrane region" description="Helical" evidence="2">
    <location>
        <begin position="342"/>
        <end position="363"/>
    </location>
</feature>
<feature type="transmembrane region" description="Helical" evidence="2">
    <location>
        <begin position="163"/>
        <end position="181"/>
    </location>
</feature>
<evidence type="ECO:0000256" key="1">
    <source>
        <dbReference type="SAM" id="MobiDB-lite"/>
    </source>
</evidence>
<dbReference type="PANTHER" id="PTHR35270">
    <property type="entry name" value="FUSELESS, ISOFORM A"/>
    <property type="match status" value="1"/>
</dbReference>
<dbReference type="OMA" id="YYLKADH"/>
<comment type="caution">
    <text evidence="3">The sequence shown here is derived from an EMBL/GenBank/DDBJ whole genome shotgun (WGS) entry which is preliminary data.</text>
</comment>
<gene>
    <name evidence="3" type="ORF">TCAL_01979</name>
</gene>
<evidence type="ECO:0008006" key="5">
    <source>
        <dbReference type="Google" id="ProtNLM"/>
    </source>
</evidence>
<accession>A0A553PNI6</accession>
<feature type="transmembrane region" description="Helical" evidence="2">
    <location>
        <begin position="86"/>
        <end position="110"/>
    </location>
</feature>
<proteinExistence type="predicted"/>
<organism evidence="3 4">
    <name type="scientific">Tigriopus californicus</name>
    <name type="common">Marine copepod</name>
    <dbReference type="NCBI Taxonomy" id="6832"/>
    <lineage>
        <taxon>Eukaryota</taxon>
        <taxon>Metazoa</taxon>
        <taxon>Ecdysozoa</taxon>
        <taxon>Arthropoda</taxon>
        <taxon>Crustacea</taxon>
        <taxon>Multicrustacea</taxon>
        <taxon>Hexanauplia</taxon>
        <taxon>Copepoda</taxon>
        <taxon>Harpacticoida</taxon>
        <taxon>Harpacticidae</taxon>
        <taxon>Tigriopus</taxon>
    </lineage>
</organism>
<protein>
    <recommendedName>
        <fullName evidence="5">Transmembrane protein</fullName>
    </recommendedName>
</protein>
<dbReference type="EMBL" id="VCGU01000002">
    <property type="protein sequence ID" value="TRY79243.1"/>
    <property type="molecule type" value="Genomic_DNA"/>
</dbReference>
<evidence type="ECO:0000313" key="3">
    <source>
        <dbReference type="EMBL" id="TRY79243.1"/>
    </source>
</evidence>
<dbReference type="InterPro" id="IPR032751">
    <property type="entry name" value="Fuseless"/>
</dbReference>
<dbReference type="PANTHER" id="PTHR35270:SF2">
    <property type="entry name" value="FUSELESS, ISOFORM A"/>
    <property type="match status" value="1"/>
</dbReference>
<name>A0A553PNI6_TIGCA</name>
<evidence type="ECO:0000313" key="4">
    <source>
        <dbReference type="Proteomes" id="UP000318571"/>
    </source>
</evidence>
<feature type="transmembrane region" description="Helical" evidence="2">
    <location>
        <begin position="299"/>
        <end position="322"/>
    </location>
</feature>
<keyword evidence="4" id="KW-1185">Reference proteome</keyword>
<feature type="compositionally biased region" description="Low complexity" evidence="1">
    <location>
        <begin position="13"/>
        <end position="27"/>
    </location>
</feature>
<feature type="transmembrane region" description="Helical" evidence="2">
    <location>
        <begin position="201"/>
        <end position="222"/>
    </location>
</feature>